<evidence type="ECO:0000313" key="1">
    <source>
        <dbReference type="EnsemblMetazoa" id="MESCA007391-PA"/>
    </source>
</evidence>
<organism evidence="1 2">
    <name type="scientific">Megaselia scalaris</name>
    <name type="common">Humpbacked fly</name>
    <name type="synonym">Phora scalaris</name>
    <dbReference type="NCBI Taxonomy" id="36166"/>
    <lineage>
        <taxon>Eukaryota</taxon>
        <taxon>Metazoa</taxon>
        <taxon>Ecdysozoa</taxon>
        <taxon>Arthropoda</taxon>
        <taxon>Hexapoda</taxon>
        <taxon>Insecta</taxon>
        <taxon>Pterygota</taxon>
        <taxon>Neoptera</taxon>
        <taxon>Endopterygota</taxon>
        <taxon>Diptera</taxon>
        <taxon>Brachycera</taxon>
        <taxon>Muscomorpha</taxon>
        <taxon>Platypezoidea</taxon>
        <taxon>Phoridae</taxon>
        <taxon>Megaseliini</taxon>
        <taxon>Megaselia</taxon>
    </lineage>
</organism>
<reference evidence="2" key="1">
    <citation type="submission" date="2013-02" db="EMBL/GenBank/DDBJ databases">
        <authorList>
            <person name="Hughes D."/>
        </authorList>
    </citation>
    <scope>NUCLEOTIDE SEQUENCE</scope>
    <source>
        <strain>Durham</strain>
        <strain evidence="2">NC isolate 2 -- Noor lab</strain>
    </source>
</reference>
<protein>
    <submittedName>
        <fullName evidence="1">Uncharacterized protein</fullName>
    </submittedName>
</protein>
<dbReference type="EMBL" id="CAQQ02137647">
    <property type="status" value="NOT_ANNOTATED_CDS"/>
    <property type="molecule type" value="Genomic_DNA"/>
</dbReference>
<name>T1GUH8_MEGSC</name>
<dbReference type="EnsemblMetazoa" id="MESCA007391-RA">
    <property type="protein sequence ID" value="MESCA007391-PA"/>
    <property type="gene ID" value="MESCA007391"/>
</dbReference>
<keyword evidence="2" id="KW-1185">Reference proteome</keyword>
<dbReference type="EMBL" id="CAQQ02137648">
    <property type="status" value="NOT_ANNOTATED_CDS"/>
    <property type="molecule type" value="Genomic_DNA"/>
</dbReference>
<proteinExistence type="predicted"/>
<evidence type="ECO:0000313" key="2">
    <source>
        <dbReference type="Proteomes" id="UP000015102"/>
    </source>
</evidence>
<dbReference type="HOGENOM" id="CLU_1798651_0_0_1"/>
<dbReference type="AlphaFoldDB" id="T1GUH8"/>
<accession>T1GUH8</accession>
<reference evidence="1" key="2">
    <citation type="submission" date="2015-06" db="UniProtKB">
        <authorList>
            <consortium name="EnsemblMetazoa"/>
        </authorList>
    </citation>
    <scope>IDENTIFICATION</scope>
</reference>
<dbReference type="Proteomes" id="UP000015102">
    <property type="component" value="Unassembled WGS sequence"/>
</dbReference>
<sequence>MSRTTKEFPEISPKACFSKEFNKVFSKEKYQNQFQRKPTRANKFKTHCSQNVFTICKNPNQPRKLSKAGKNSREPTKVDLPERSYFVNYIHYMSSTPCLFTYNMKLLPGEVNMYLIKYSGVTSSIHEVQNEREECFPAAVGTRN</sequence>